<evidence type="ECO:0000313" key="1">
    <source>
        <dbReference type="RefSeq" id="XP_059602076.1"/>
    </source>
</evidence>
<protein>
    <submittedName>
        <fullName evidence="1">Uncharacterized protein</fullName>
    </submittedName>
</protein>
<reference evidence="1" key="1">
    <citation type="submission" date="2025-02" db="EMBL/GenBank/DDBJ databases">
        <authorList>
            <consortium name="NCBI Genome Project"/>
        </authorList>
    </citation>
    <scope>NUCLEOTIDE SEQUENCE</scope>
</reference>
<dbReference type="AlphaFoldDB" id="A0AAJ8E0D9"/>
<organism evidence="1">
    <name type="scientific">Aspergillus niger</name>
    <dbReference type="NCBI Taxonomy" id="5061"/>
    <lineage>
        <taxon>Eukaryota</taxon>
        <taxon>Fungi</taxon>
        <taxon>Dikarya</taxon>
        <taxon>Ascomycota</taxon>
        <taxon>Pezizomycotina</taxon>
        <taxon>Eurotiomycetes</taxon>
        <taxon>Eurotiomycetidae</taxon>
        <taxon>Eurotiales</taxon>
        <taxon>Aspergillaceae</taxon>
        <taxon>Aspergillus</taxon>
        <taxon>Aspergillus subgen. Circumdati</taxon>
    </lineage>
</organism>
<sequence>MEMTLSTVKFPASCITTYTYRVPNESELVRSLIASILTIQQANPFFSKITSQIILNLYSKTYTMKQIGALGSTYTLQITATARNTDWGCASTICPGWHLLMPDGDSSHLHLIELPSPRPICANVQIPIICNYFLAHDISGLQVAGNCCCCHSIFERAGASQDSYE</sequence>
<dbReference type="RefSeq" id="XP_059602076.1">
    <property type="nucleotide sequence ID" value="XM_059743850.1"/>
</dbReference>
<accession>A0AAJ8E0D9</accession>
<proteinExistence type="predicted"/>
<gene>
    <name evidence="1" type="ORF">An13g01720</name>
</gene>
<dbReference type="KEGG" id="ang:An13g01720"/>
<dbReference type="GeneID" id="84592815"/>
<name>A0AAJ8E0D9_ASPNG</name>
<reference evidence="1" key="2">
    <citation type="submission" date="2025-08" db="UniProtKB">
        <authorList>
            <consortium name="RefSeq"/>
        </authorList>
    </citation>
    <scope>IDENTIFICATION</scope>
</reference>
<dbReference type="VEuPathDB" id="FungiDB:An13g01720"/>